<name>A0A6P1YWP1_9HYPH</name>
<keyword evidence="1" id="KW-0812">Transmembrane</keyword>
<keyword evidence="3" id="KW-1185">Reference proteome</keyword>
<keyword evidence="1" id="KW-1133">Transmembrane helix</keyword>
<feature type="transmembrane region" description="Helical" evidence="1">
    <location>
        <begin position="45"/>
        <end position="63"/>
    </location>
</feature>
<dbReference type="EMBL" id="CP048630">
    <property type="protein sequence ID" value="QIB35994.1"/>
    <property type="molecule type" value="Genomic_DNA"/>
</dbReference>
<evidence type="ECO:0000256" key="1">
    <source>
        <dbReference type="SAM" id="Phobius"/>
    </source>
</evidence>
<sequence length="68" mass="7780">MTGTSLDTPRPRRPFFFRRGPMETIAVALIAAGFLMLFQPFLLELYTYSFVILLAGTLMFMIVSKFPE</sequence>
<feature type="transmembrane region" description="Helical" evidence="1">
    <location>
        <begin position="20"/>
        <end position="39"/>
    </location>
</feature>
<protein>
    <submittedName>
        <fullName evidence="2">Uncharacterized protein</fullName>
    </submittedName>
</protein>
<dbReference type="AlphaFoldDB" id="A0A6P1YWP1"/>
<dbReference type="RefSeq" id="WP_163077133.1">
    <property type="nucleotide sequence ID" value="NZ_CP048630.1"/>
</dbReference>
<dbReference type="Proteomes" id="UP000464751">
    <property type="component" value="Chromosome"/>
</dbReference>
<dbReference type="KEGG" id="apra:G3A50_21490"/>
<accession>A0A6P1YWP1</accession>
<keyword evidence="1" id="KW-0472">Membrane</keyword>
<evidence type="ECO:0000313" key="3">
    <source>
        <dbReference type="Proteomes" id="UP000464751"/>
    </source>
</evidence>
<proteinExistence type="predicted"/>
<reference evidence="2 3" key="1">
    <citation type="submission" date="2020-02" db="EMBL/GenBank/DDBJ databases">
        <authorList>
            <person name="Li G."/>
        </authorList>
    </citation>
    <scope>NUCLEOTIDE SEQUENCE [LARGE SCALE GENOMIC DNA]</scope>
    <source>
        <strain evidence="2 3">DSM 102029</strain>
    </source>
</reference>
<gene>
    <name evidence="2" type="ORF">G3A50_21490</name>
</gene>
<evidence type="ECO:0000313" key="2">
    <source>
        <dbReference type="EMBL" id="QIB35994.1"/>
    </source>
</evidence>
<organism evidence="2 3">
    <name type="scientific">Ancylobacter pratisalsi</name>
    <dbReference type="NCBI Taxonomy" id="1745854"/>
    <lineage>
        <taxon>Bacteria</taxon>
        <taxon>Pseudomonadati</taxon>
        <taxon>Pseudomonadota</taxon>
        <taxon>Alphaproteobacteria</taxon>
        <taxon>Hyphomicrobiales</taxon>
        <taxon>Xanthobacteraceae</taxon>
        <taxon>Ancylobacter</taxon>
    </lineage>
</organism>